<gene>
    <name evidence="2" type="ORF">HRbin17_00295</name>
</gene>
<accession>A0A2H5X9F9</accession>
<organism evidence="2 3">
    <name type="scientific">Candidatus Fervidibacter japonicus</name>
    <dbReference type="NCBI Taxonomy" id="2035412"/>
    <lineage>
        <taxon>Bacteria</taxon>
        <taxon>Candidatus Fervidibacterota</taxon>
        <taxon>Candidatus Fervidibacter</taxon>
    </lineage>
</organism>
<dbReference type="EMBL" id="BEHT01000002">
    <property type="protein sequence ID" value="GBC97804.1"/>
    <property type="molecule type" value="Genomic_DNA"/>
</dbReference>
<dbReference type="AlphaFoldDB" id="A0A2H5X9F9"/>
<evidence type="ECO:0000313" key="3">
    <source>
        <dbReference type="Proteomes" id="UP000236173"/>
    </source>
</evidence>
<evidence type="ECO:0000259" key="1">
    <source>
        <dbReference type="Pfam" id="PF07811"/>
    </source>
</evidence>
<reference evidence="3" key="1">
    <citation type="submission" date="2017-09" db="EMBL/GenBank/DDBJ databases">
        <title>Metaegenomics of thermophilic ammonia-oxidizing enrichment culture.</title>
        <authorList>
            <person name="Kato S."/>
            <person name="Suzuki K."/>
        </authorList>
    </citation>
    <scope>NUCLEOTIDE SEQUENCE [LARGE SCALE GENOMIC DNA]</scope>
</reference>
<protein>
    <recommendedName>
        <fullName evidence="1">TadE-like domain-containing protein</fullName>
    </recommendedName>
</protein>
<dbReference type="Pfam" id="PF07811">
    <property type="entry name" value="TadE"/>
    <property type="match status" value="1"/>
</dbReference>
<feature type="domain" description="TadE-like" evidence="1">
    <location>
        <begin position="4"/>
        <end position="45"/>
    </location>
</feature>
<sequence length="126" mass="13202">MRRGQALLELGIALTLLLVILAGVADYGRALIVSAVLANAAREGAHYAARKPNDLSGIRQTVRQEAANAGISLADADIQVVIPNPLQQGEPVTVQVTTRVPTLMARFWGVAQLTVGGKATAPLLAR</sequence>
<evidence type="ECO:0000313" key="2">
    <source>
        <dbReference type="EMBL" id="GBC97804.1"/>
    </source>
</evidence>
<proteinExistence type="predicted"/>
<dbReference type="InterPro" id="IPR012495">
    <property type="entry name" value="TadE-like_dom"/>
</dbReference>
<dbReference type="Proteomes" id="UP000236173">
    <property type="component" value="Unassembled WGS sequence"/>
</dbReference>
<comment type="caution">
    <text evidence="2">The sequence shown here is derived from an EMBL/GenBank/DDBJ whole genome shotgun (WGS) entry which is preliminary data.</text>
</comment>
<name>A0A2H5X9F9_9BACT</name>